<dbReference type="Gene3D" id="1.10.357.10">
    <property type="entry name" value="Tetracycline Repressor, domain 2"/>
    <property type="match status" value="1"/>
</dbReference>
<dbReference type="AlphaFoldDB" id="A0A268P116"/>
<dbReference type="SUPFAM" id="SSF46689">
    <property type="entry name" value="Homeodomain-like"/>
    <property type="match status" value="1"/>
</dbReference>
<dbReference type="Pfam" id="PF00440">
    <property type="entry name" value="TetR_N"/>
    <property type="match status" value="1"/>
</dbReference>
<protein>
    <recommendedName>
        <fullName evidence="6">HTH tetR-type domain-containing protein</fullName>
    </recommendedName>
</protein>
<sequence length="294" mass="33961">MGIGMNEKKTTIIETAIHLFAEKGYFSTSIQEIASEAGISKGAFYLHFESKDKLLIDIYRYYYEKMSTLLDRIEQKKLTPRRAFQTQIEFLFAEVSKHKEFIIMHFQEQVLPISHEVRQFVYEKKLEHYNWQKRSLLSIYGQEAERYIPDLILLFEGLSHSLFKLLLLTKHPLSPKKAATYLLRRLDNLAEGLVAGGEEPFVSEQSLQQLDWPCSGSAKEQVKQTLSAIRKRLPALHISEEKKQEVLDALSVLQAELDKKEPKKIIFQGMLATMATVKELRELCNCAANLLDIH</sequence>
<dbReference type="PANTHER" id="PTHR43479:SF22">
    <property type="entry name" value="TRANSCRIPTIONAL REGULATOR, TETR FAMILY"/>
    <property type="match status" value="1"/>
</dbReference>
<evidence type="ECO:0000256" key="4">
    <source>
        <dbReference type="ARBA" id="ARBA00023163"/>
    </source>
</evidence>
<dbReference type="GO" id="GO:0045892">
    <property type="term" value="P:negative regulation of DNA-templated transcription"/>
    <property type="evidence" value="ECO:0007669"/>
    <property type="project" value="UniProtKB-ARBA"/>
</dbReference>
<dbReference type="PANTHER" id="PTHR43479">
    <property type="entry name" value="ACREF/ENVCD OPERON REPRESSOR-RELATED"/>
    <property type="match status" value="1"/>
</dbReference>
<evidence type="ECO:0000259" key="6">
    <source>
        <dbReference type="PROSITE" id="PS50977"/>
    </source>
</evidence>
<dbReference type="GO" id="GO:0003677">
    <property type="term" value="F:DNA binding"/>
    <property type="evidence" value="ECO:0007669"/>
    <property type="project" value="UniProtKB-UniRule"/>
</dbReference>
<keyword evidence="2" id="KW-0805">Transcription regulation</keyword>
<feature type="DNA-binding region" description="H-T-H motif" evidence="5">
    <location>
        <begin position="29"/>
        <end position="48"/>
    </location>
</feature>
<proteinExistence type="predicted"/>
<evidence type="ECO:0000256" key="2">
    <source>
        <dbReference type="ARBA" id="ARBA00023015"/>
    </source>
</evidence>
<evidence type="ECO:0000313" key="7">
    <source>
        <dbReference type="EMBL" id="PAE89388.1"/>
    </source>
</evidence>
<accession>A0A268P116</accession>
<gene>
    <name evidence="7" type="ORF">CHH72_08855</name>
</gene>
<evidence type="ECO:0000313" key="8">
    <source>
        <dbReference type="Proteomes" id="UP000216207"/>
    </source>
</evidence>
<dbReference type="PRINTS" id="PR00455">
    <property type="entry name" value="HTHTETR"/>
</dbReference>
<evidence type="ECO:0000256" key="5">
    <source>
        <dbReference type="PROSITE-ProRule" id="PRU00335"/>
    </source>
</evidence>
<comment type="caution">
    <text evidence="7">The sequence shown here is derived from an EMBL/GenBank/DDBJ whole genome shotgun (WGS) entry which is preliminary data.</text>
</comment>
<organism evidence="7 8">
    <name type="scientific">Shouchella clausii</name>
    <name type="common">Alkalihalobacillus clausii</name>
    <dbReference type="NCBI Taxonomy" id="79880"/>
    <lineage>
        <taxon>Bacteria</taxon>
        <taxon>Bacillati</taxon>
        <taxon>Bacillota</taxon>
        <taxon>Bacilli</taxon>
        <taxon>Bacillales</taxon>
        <taxon>Bacillaceae</taxon>
        <taxon>Shouchella</taxon>
    </lineage>
</organism>
<dbReference type="FunFam" id="1.10.10.60:FF:000141">
    <property type="entry name" value="TetR family transcriptional regulator"/>
    <property type="match status" value="1"/>
</dbReference>
<evidence type="ECO:0000256" key="3">
    <source>
        <dbReference type="ARBA" id="ARBA00023125"/>
    </source>
</evidence>
<dbReference type="Proteomes" id="UP000216207">
    <property type="component" value="Unassembled WGS sequence"/>
</dbReference>
<reference evidence="7 8" key="1">
    <citation type="submission" date="2017-07" db="EMBL/GenBank/DDBJ databases">
        <title>Isolation and whole genome analysis of endospore-forming bacteria from heroin.</title>
        <authorList>
            <person name="Kalinowski J."/>
            <person name="Ahrens B."/>
            <person name="Al-Dilaimi A."/>
            <person name="Winkler A."/>
            <person name="Wibberg D."/>
            <person name="Schleenbecker U."/>
            <person name="Ruckert C."/>
            <person name="Wolfel R."/>
            <person name="Grass G."/>
        </authorList>
    </citation>
    <scope>NUCLEOTIDE SEQUENCE [LARGE SCALE GENOMIC DNA]</scope>
    <source>
        <strain evidence="7 8">7539</strain>
    </source>
</reference>
<dbReference type="PROSITE" id="PS50977">
    <property type="entry name" value="HTH_TETR_2"/>
    <property type="match status" value="1"/>
</dbReference>
<dbReference type="InterPro" id="IPR009057">
    <property type="entry name" value="Homeodomain-like_sf"/>
</dbReference>
<dbReference type="InterPro" id="IPR001647">
    <property type="entry name" value="HTH_TetR"/>
</dbReference>
<keyword evidence="3 5" id="KW-0238">DNA-binding</keyword>
<evidence type="ECO:0000256" key="1">
    <source>
        <dbReference type="ARBA" id="ARBA00022491"/>
    </source>
</evidence>
<dbReference type="InterPro" id="IPR023772">
    <property type="entry name" value="DNA-bd_HTH_TetR-type_CS"/>
</dbReference>
<dbReference type="PROSITE" id="PS01081">
    <property type="entry name" value="HTH_TETR_1"/>
    <property type="match status" value="1"/>
</dbReference>
<keyword evidence="4" id="KW-0804">Transcription</keyword>
<dbReference type="InterPro" id="IPR050624">
    <property type="entry name" value="HTH-type_Tx_Regulator"/>
</dbReference>
<keyword evidence="1" id="KW-0678">Repressor</keyword>
<feature type="domain" description="HTH tetR-type" evidence="6">
    <location>
        <begin position="6"/>
        <end position="66"/>
    </location>
</feature>
<name>A0A268P116_SHOCL</name>
<dbReference type="EMBL" id="NPCC01000009">
    <property type="protein sequence ID" value="PAE89388.1"/>
    <property type="molecule type" value="Genomic_DNA"/>
</dbReference>